<evidence type="ECO:0000313" key="4">
    <source>
        <dbReference type="Proteomes" id="UP001338125"/>
    </source>
</evidence>
<proteinExistence type="predicted"/>
<dbReference type="EMBL" id="JAVFKD010000015">
    <property type="protein sequence ID" value="KAK5989464.1"/>
    <property type="molecule type" value="Genomic_DNA"/>
</dbReference>
<protein>
    <recommendedName>
        <fullName evidence="5">Apple domain-containing protein</fullName>
    </recommendedName>
</protein>
<evidence type="ECO:0000256" key="1">
    <source>
        <dbReference type="SAM" id="MobiDB-lite"/>
    </source>
</evidence>
<accession>A0ABR0SBX0</accession>
<dbReference type="Proteomes" id="UP001338125">
    <property type="component" value="Unassembled WGS sequence"/>
</dbReference>
<evidence type="ECO:0000313" key="3">
    <source>
        <dbReference type="EMBL" id="KAK5989464.1"/>
    </source>
</evidence>
<feature type="compositionally biased region" description="Low complexity" evidence="1">
    <location>
        <begin position="98"/>
        <end position="120"/>
    </location>
</feature>
<comment type="caution">
    <text evidence="3">The sequence shown here is derived from an EMBL/GenBank/DDBJ whole genome shotgun (WGS) entry which is preliminary data.</text>
</comment>
<evidence type="ECO:0000256" key="2">
    <source>
        <dbReference type="SAM" id="Phobius"/>
    </source>
</evidence>
<feature type="transmembrane region" description="Helical" evidence="2">
    <location>
        <begin position="58"/>
        <end position="78"/>
    </location>
</feature>
<keyword evidence="2" id="KW-0472">Membrane</keyword>
<keyword evidence="2" id="KW-0812">Transmembrane</keyword>
<sequence length="209" mass="22059">MSLPYSNLEVVPDQSLPEVAPSAEKIHYEIRNHSQEAYKFASPAKPPPRICGLPYRRFWLLVCGAVLVIAAAVVGGVVGGTQAAKSKGGDEAKGANNSSSSSSSSSSTTPTTTTATATSVTLSTTTEIGPSQTLYRDCPSSNNTIYNALGSTNYQFRKICNAAFHWSGPNVVNQRTASLNDCINLCVAFNVKNQTEIAAGESNICNGVY</sequence>
<gene>
    <name evidence="3" type="ORF">PT974_10986</name>
</gene>
<evidence type="ECO:0008006" key="5">
    <source>
        <dbReference type="Google" id="ProtNLM"/>
    </source>
</evidence>
<name>A0ABR0SBX0_9HYPO</name>
<keyword evidence="4" id="KW-1185">Reference proteome</keyword>
<feature type="region of interest" description="Disordered" evidence="1">
    <location>
        <begin position="82"/>
        <end position="120"/>
    </location>
</feature>
<organism evidence="3 4">
    <name type="scientific">Cladobotryum mycophilum</name>
    <dbReference type="NCBI Taxonomy" id="491253"/>
    <lineage>
        <taxon>Eukaryota</taxon>
        <taxon>Fungi</taxon>
        <taxon>Dikarya</taxon>
        <taxon>Ascomycota</taxon>
        <taxon>Pezizomycotina</taxon>
        <taxon>Sordariomycetes</taxon>
        <taxon>Hypocreomycetidae</taxon>
        <taxon>Hypocreales</taxon>
        <taxon>Hypocreaceae</taxon>
        <taxon>Cladobotryum</taxon>
    </lineage>
</organism>
<keyword evidence="2" id="KW-1133">Transmembrane helix</keyword>
<reference evidence="3 4" key="1">
    <citation type="submission" date="2024-01" db="EMBL/GenBank/DDBJ databases">
        <title>Complete genome of Cladobotryum mycophilum ATHUM6906.</title>
        <authorList>
            <person name="Christinaki A.C."/>
            <person name="Myridakis A.I."/>
            <person name="Kouvelis V.N."/>
        </authorList>
    </citation>
    <scope>NUCLEOTIDE SEQUENCE [LARGE SCALE GENOMIC DNA]</scope>
    <source>
        <strain evidence="3 4">ATHUM6906</strain>
    </source>
</reference>